<organism evidence="2 3">
    <name type="scientific">Ambrosiozyma monospora</name>
    <name type="common">Yeast</name>
    <name type="synonym">Endomycopsis monosporus</name>
    <dbReference type="NCBI Taxonomy" id="43982"/>
    <lineage>
        <taxon>Eukaryota</taxon>
        <taxon>Fungi</taxon>
        <taxon>Dikarya</taxon>
        <taxon>Ascomycota</taxon>
        <taxon>Saccharomycotina</taxon>
        <taxon>Pichiomycetes</taxon>
        <taxon>Pichiales</taxon>
        <taxon>Pichiaceae</taxon>
        <taxon>Ambrosiozyma</taxon>
    </lineage>
</organism>
<dbReference type="InterPro" id="IPR011084">
    <property type="entry name" value="DRMBL"/>
</dbReference>
<name>A0A9W6Z984_AMBMO</name>
<keyword evidence="3" id="KW-1185">Reference proteome</keyword>
<reference evidence="2" key="1">
    <citation type="submission" date="2023-04" db="EMBL/GenBank/DDBJ databases">
        <title>Ambrosiozyma monospora NBRC 1965.</title>
        <authorList>
            <person name="Ichikawa N."/>
            <person name="Sato H."/>
            <person name="Tonouchi N."/>
        </authorList>
    </citation>
    <scope>NUCLEOTIDE SEQUENCE</scope>
    <source>
        <strain evidence="2">NBRC 1965</strain>
    </source>
</reference>
<dbReference type="GO" id="GO:0036297">
    <property type="term" value="P:interstrand cross-link repair"/>
    <property type="evidence" value="ECO:0007669"/>
    <property type="project" value="TreeGrafter"/>
</dbReference>
<dbReference type="GO" id="GO:0003684">
    <property type="term" value="F:damaged DNA binding"/>
    <property type="evidence" value="ECO:0007669"/>
    <property type="project" value="TreeGrafter"/>
</dbReference>
<dbReference type="EMBL" id="BSXU01007693">
    <property type="protein sequence ID" value="GMG56484.1"/>
    <property type="molecule type" value="Genomic_DNA"/>
</dbReference>
<comment type="caution">
    <text evidence="2">The sequence shown here is derived from an EMBL/GenBank/DDBJ whole genome shotgun (WGS) entry which is preliminary data.</text>
</comment>
<proteinExistence type="predicted"/>
<evidence type="ECO:0000313" key="2">
    <source>
        <dbReference type="EMBL" id="GMG56484.1"/>
    </source>
</evidence>
<dbReference type="Pfam" id="PF07522">
    <property type="entry name" value="DRMBL"/>
    <property type="match status" value="1"/>
</dbReference>
<dbReference type="AlphaFoldDB" id="A0A9W6Z984"/>
<gene>
    <name evidence="2" type="ORF">Amon01_000855100</name>
</gene>
<dbReference type="OrthoDB" id="262529at2759"/>
<sequence>MFQWPHLDKLIDTENPHQCKIHLIKLRDMNNDYLVEYWKKYSLSFKSIVGLSPTGWSFKYRKPIQELSEMVKLDNDDEIVRRTISSQFEKTFKKDEGKGFALSKIIKLPYSEHSSFRELFYFVSLLQFGEVIPTVNENDNEENYRWLNKFNAFDGLNLEDL</sequence>
<evidence type="ECO:0000259" key="1">
    <source>
        <dbReference type="Pfam" id="PF07522"/>
    </source>
</evidence>
<dbReference type="PANTHER" id="PTHR23240">
    <property type="entry name" value="DNA CROSS-LINK REPAIR PROTEIN PSO2/SNM1-RELATED"/>
    <property type="match status" value="1"/>
</dbReference>
<accession>A0A9W6Z984</accession>
<protein>
    <submittedName>
        <fullName evidence="2">Unnamed protein product</fullName>
    </submittedName>
</protein>
<dbReference type="Gene3D" id="3.40.50.12650">
    <property type="match status" value="1"/>
</dbReference>
<dbReference type="GO" id="GO:0006303">
    <property type="term" value="P:double-strand break repair via nonhomologous end joining"/>
    <property type="evidence" value="ECO:0007669"/>
    <property type="project" value="TreeGrafter"/>
</dbReference>
<dbReference type="Proteomes" id="UP001165063">
    <property type="component" value="Unassembled WGS sequence"/>
</dbReference>
<feature type="domain" description="DNA repair metallo-beta-lactamase" evidence="1">
    <location>
        <begin position="13"/>
        <end position="138"/>
    </location>
</feature>
<dbReference type="PANTHER" id="PTHR23240:SF6">
    <property type="entry name" value="DNA CROSS-LINK REPAIR 1A PROTEIN"/>
    <property type="match status" value="1"/>
</dbReference>
<evidence type="ECO:0000313" key="3">
    <source>
        <dbReference type="Proteomes" id="UP001165063"/>
    </source>
</evidence>
<dbReference type="GO" id="GO:0035312">
    <property type="term" value="F:5'-3' DNA exonuclease activity"/>
    <property type="evidence" value="ECO:0007669"/>
    <property type="project" value="TreeGrafter"/>
</dbReference>